<organism evidence="10 11">
    <name type="scientific">Rhodinocichla rosea</name>
    <dbReference type="NCBI Taxonomy" id="58203"/>
    <lineage>
        <taxon>Eukaryota</taxon>
        <taxon>Metazoa</taxon>
        <taxon>Chordata</taxon>
        <taxon>Craniata</taxon>
        <taxon>Vertebrata</taxon>
        <taxon>Euteleostomi</taxon>
        <taxon>Archelosauria</taxon>
        <taxon>Archosauria</taxon>
        <taxon>Dinosauria</taxon>
        <taxon>Saurischia</taxon>
        <taxon>Theropoda</taxon>
        <taxon>Coelurosauria</taxon>
        <taxon>Aves</taxon>
        <taxon>Neognathae</taxon>
        <taxon>Neoaves</taxon>
        <taxon>Telluraves</taxon>
        <taxon>Australaves</taxon>
        <taxon>Passeriformes</taxon>
        <taxon>Thraupidae</taxon>
        <taxon>Rhodinocichla</taxon>
    </lineage>
</organism>
<feature type="non-terminal residue" evidence="10">
    <location>
        <position position="458"/>
    </location>
</feature>
<proteinExistence type="predicted"/>
<comment type="caution">
    <text evidence="10">The sequence shown here is derived from an EMBL/GenBank/DDBJ whole genome shotgun (WGS) entry which is preliminary data.</text>
</comment>
<comment type="subcellular location">
    <subcellularLocation>
        <location evidence="1">Nucleus inner membrane</location>
        <topology evidence="1">Multi-pass membrane protein</topology>
    </subcellularLocation>
</comment>
<feature type="compositionally biased region" description="Low complexity" evidence="7">
    <location>
        <begin position="91"/>
        <end position="104"/>
    </location>
</feature>
<dbReference type="InterPro" id="IPR003887">
    <property type="entry name" value="LEM_dom"/>
</dbReference>
<feature type="compositionally biased region" description="Acidic residues" evidence="7">
    <location>
        <begin position="41"/>
        <end position="53"/>
    </location>
</feature>
<feature type="non-terminal residue" evidence="10">
    <location>
        <position position="1"/>
    </location>
</feature>
<dbReference type="PANTHER" id="PTHR13428:SF8">
    <property type="entry name" value="LEM DOMAIN-CONTAINING PROTEIN 2"/>
    <property type="match status" value="1"/>
</dbReference>
<dbReference type="AlphaFoldDB" id="A0A7K8RWC4"/>
<keyword evidence="6" id="KW-0539">Nucleus</keyword>
<evidence type="ECO:0000256" key="5">
    <source>
        <dbReference type="ARBA" id="ARBA00023136"/>
    </source>
</evidence>
<dbReference type="GO" id="GO:0005637">
    <property type="term" value="C:nuclear inner membrane"/>
    <property type="evidence" value="ECO:0007669"/>
    <property type="project" value="UniProtKB-SubCell"/>
</dbReference>
<dbReference type="Gene3D" id="1.10.720.40">
    <property type="match status" value="1"/>
</dbReference>
<dbReference type="Pfam" id="PF03020">
    <property type="entry name" value="LEM"/>
    <property type="match status" value="1"/>
</dbReference>
<feature type="transmembrane region" description="Helical" evidence="8">
    <location>
        <begin position="163"/>
        <end position="186"/>
    </location>
</feature>
<dbReference type="EMBL" id="VWYZ01000174">
    <property type="protein sequence ID" value="NXF21484.1"/>
    <property type="molecule type" value="Genomic_DNA"/>
</dbReference>
<protein>
    <submittedName>
        <fullName evidence="10">LEMD2 protein</fullName>
    </submittedName>
</protein>
<dbReference type="GO" id="GO:0031490">
    <property type="term" value="F:chromatin DNA binding"/>
    <property type="evidence" value="ECO:0007669"/>
    <property type="project" value="TreeGrafter"/>
</dbReference>
<feature type="domain" description="LEM" evidence="9">
    <location>
        <begin position="1"/>
        <end position="42"/>
    </location>
</feature>
<keyword evidence="3 8" id="KW-0812">Transmembrane</keyword>
<evidence type="ECO:0000256" key="6">
    <source>
        <dbReference type="ARBA" id="ARBA00023242"/>
    </source>
</evidence>
<dbReference type="Proteomes" id="UP000574210">
    <property type="component" value="Unassembled WGS sequence"/>
</dbReference>
<evidence type="ECO:0000256" key="8">
    <source>
        <dbReference type="SAM" id="Phobius"/>
    </source>
</evidence>
<dbReference type="InterPro" id="IPR018996">
    <property type="entry name" value="Man1/Src1-like_C"/>
</dbReference>
<evidence type="ECO:0000313" key="10">
    <source>
        <dbReference type="EMBL" id="NXF21484.1"/>
    </source>
</evidence>
<keyword evidence="11" id="KW-1185">Reference proteome</keyword>
<feature type="region of interest" description="Disordered" evidence="7">
    <location>
        <begin position="132"/>
        <end position="153"/>
    </location>
</feature>
<keyword evidence="5 8" id="KW-0472">Membrane</keyword>
<evidence type="ECO:0000256" key="1">
    <source>
        <dbReference type="ARBA" id="ARBA00004473"/>
    </source>
</evidence>
<evidence type="ECO:0000256" key="2">
    <source>
        <dbReference type="ARBA" id="ARBA00022553"/>
    </source>
</evidence>
<evidence type="ECO:0000256" key="7">
    <source>
        <dbReference type="SAM" id="MobiDB-lite"/>
    </source>
</evidence>
<feature type="region of interest" description="Disordered" evidence="7">
    <location>
        <begin position="14"/>
        <end position="119"/>
    </location>
</feature>
<dbReference type="Gene3D" id="1.10.10.1180">
    <property type="entry name" value="MAN1, winged-helix domain"/>
    <property type="match status" value="1"/>
</dbReference>
<evidence type="ECO:0000256" key="4">
    <source>
        <dbReference type="ARBA" id="ARBA00022989"/>
    </source>
</evidence>
<dbReference type="GO" id="GO:0030514">
    <property type="term" value="P:negative regulation of BMP signaling pathway"/>
    <property type="evidence" value="ECO:0007669"/>
    <property type="project" value="TreeGrafter"/>
</dbReference>
<dbReference type="FunFam" id="1.10.10.1180:FF:000002">
    <property type="entry name" value="LEM domain-containing protein 2"/>
    <property type="match status" value="1"/>
</dbReference>
<reference evidence="10 11" key="1">
    <citation type="submission" date="2019-09" db="EMBL/GenBank/DDBJ databases">
        <title>Bird 10,000 Genomes (B10K) Project - Family phase.</title>
        <authorList>
            <person name="Zhang G."/>
        </authorList>
    </citation>
    <scope>NUCLEOTIDE SEQUENCE [LARGE SCALE GENOMIC DNA]</scope>
    <source>
        <strain evidence="10">B10K-CU-031-12</strain>
        <tissue evidence="10">Muscle</tissue>
    </source>
</reference>
<keyword evidence="4 8" id="KW-1133">Transmembrane helix</keyword>
<dbReference type="PANTHER" id="PTHR13428">
    <property type="entry name" value="INNER NUCLEAR MEMBRANE PROTEIN MAN1 LEM DOMAIN CONTAINING PROTEIN"/>
    <property type="match status" value="1"/>
</dbReference>
<evidence type="ECO:0000259" key="9">
    <source>
        <dbReference type="PROSITE" id="PS50954"/>
    </source>
</evidence>
<gene>
    <name evidence="10" type="primary">Lemd2</name>
    <name evidence="10" type="ORF">RHOROS_R07786</name>
</gene>
<dbReference type="InterPro" id="IPR052277">
    <property type="entry name" value="INM_ESCRT-Associated"/>
</dbReference>
<accession>A0A7K8RWC4</accession>
<evidence type="ECO:0000256" key="3">
    <source>
        <dbReference type="ARBA" id="ARBA00022692"/>
    </source>
</evidence>
<dbReference type="PROSITE" id="PS50954">
    <property type="entry name" value="LEM"/>
    <property type="match status" value="1"/>
</dbReference>
<feature type="transmembrane region" description="Helical" evidence="8">
    <location>
        <begin position="327"/>
        <end position="352"/>
    </location>
</feature>
<name>A0A7K8RWC4_9PASS</name>
<dbReference type="InterPro" id="IPR011015">
    <property type="entry name" value="LEM/LEM-like_dom_sf"/>
</dbReference>
<dbReference type="InterPro" id="IPR041885">
    <property type="entry name" value="MAN1_winged_helix_dom"/>
</dbReference>
<keyword evidence="2" id="KW-0597">Phosphoprotein</keyword>
<dbReference type="Pfam" id="PF09402">
    <property type="entry name" value="MSC"/>
    <property type="match status" value="1"/>
</dbReference>
<dbReference type="GO" id="GO:0006998">
    <property type="term" value="P:nuclear envelope organization"/>
    <property type="evidence" value="ECO:0007669"/>
    <property type="project" value="TreeGrafter"/>
</dbReference>
<evidence type="ECO:0000313" key="11">
    <source>
        <dbReference type="Proteomes" id="UP000574210"/>
    </source>
</evidence>
<dbReference type="SUPFAM" id="SSF63451">
    <property type="entry name" value="LEM domain"/>
    <property type="match status" value="1"/>
</dbReference>
<sequence length="458" mass="51860">MAELTDAELRKELLALGYRPGPITATTRKRSGFTGAAARESEEEDEEEEEEEEVGRPPASRWGTSGESGGQAWGDPRGSPPGRAGGIRVEGGSSRDSLGRLSPSEQWGTTEAERDAGSRAGGLIRRFPWRAASDGGHGVTPRTALLRSAPRPQPEGKGKGLEYYLSQFLCLASLVLLLIFLGILVAKMAGSGWLDGREERFNLLPVDCDKRTDDFCQAKHKDVMMAMLHELYNYLSVQAGNFECGNPENLKSKCIWVSEVKDHVLNVTGSSSQKFEAALHWILNSNKDLGIWLKGRDLSEPVSSVEEVFCLESAHPQMGLGCRFRRAVVTAIMNLFLFFWSLITLWGILLYLRYRWRKMEEEEQAMYEMVKKIIAVVQDHYKEWERNLERYPYVGIFHVRDSLIPPQSRKKMKRVWERAVDFLASNESRIQTESHRVAGEDMLVWRWTQPSYLSDSEH</sequence>